<dbReference type="GO" id="GO:0008962">
    <property type="term" value="F:phosphatidylglycerophosphatase activity"/>
    <property type="evidence" value="ECO:0007669"/>
    <property type="project" value="UniProtKB-EC"/>
</dbReference>
<reference evidence="5" key="1">
    <citation type="submission" date="2023-07" db="EMBL/GenBank/DDBJ databases">
        <title>Study on multiphase classification of strain Alteromonas salexigens isolated from the Yellow Sea.</title>
        <authorList>
            <person name="Sun L."/>
        </authorList>
    </citation>
    <scope>NUCLEOTIDE SEQUENCE [LARGE SCALE GENOMIC DNA]</scope>
    <source>
        <strain evidence="5">ASW11-19</strain>
    </source>
</reference>
<feature type="domain" description="YutG/PgpA" evidence="3">
    <location>
        <begin position="18"/>
        <end position="155"/>
    </location>
</feature>
<dbReference type="EC" id="3.1.3.27" evidence="1"/>
<feature type="transmembrane region" description="Helical" evidence="2">
    <location>
        <begin position="89"/>
        <end position="113"/>
    </location>
</feature>
<evidence type="ECO:0000259" key="3">
    <source>
        <dbReference type="Pfam" id="PF04608"/>
    </source>
</evidence>
<protein>
    <recommendedName>
        <fullName evidence="1">Phosphatidylglycerophosphatase A</fullName>
        <ecNumber evidence="1">3.1.3.27</ecNumber>
    </recommendedName>
    <alternativeName>
        <fullName evidence="1">Phosphatidylglycerolphosphate phosphatase A</fullName>
    </alternativeName>
</protein>
<keyword evidence="5" id="KW-1185">Reference proteome</keyword>
<keyword evidence="1 2" id="KW-0472">Membrane</keyword>
<keyword evidence="1" id="KW-0595">Phospholipid degradation</keyword>
<comment type="catalytic activity">
    <reaction evidence="1">
        <text>a 1,2-diacyl-sn-glycero-3-phospho-(1'-sn-glycero-3'-phosphate) + H2O = a 1,2-diacyl-sn-glycero-3-phospho-(1'-sn-glycerol) + phosphate</text>
        <dbReference type="Rhea" id="RHEA:33751"/>
        <dbReference type="ChEBI" id="CHEBI:15377"/>
        <dbReference type="ChEBI" id="CHEBI:43474"/>
        <dbReference type="ChEBI" id="CHEBI:60110"/>
        <dbReference type="ChEBI" id="CHEBI:64716"/>
        <dbReference type="EC" id="3.1.3.27"/>
    </reaction>
</comment>
<evidence type="ECO:0000313" key="5">
    <source>
        <dbReference type="Proteomes" id="UP001209257"/>
    </source>
</evidence>
<proteinExistence type="predicted"/>
<comment type="cofactor">
    <cofactor evidence="1">
        <name>Mg(2+)</name>
        <dbReference type="ChEBI" id="CHEBI:18420"/>
    </cofactor>
</comment>
<accession>A0ABT2VRL0</accession>
<name>A0ABT2VRL0_9ALTE</name>
<comment type="caution">
    <text evidence="4">The sequence shown here is derived from an EMBL/GenBank/DDBJ whole genome shotgun (WGS) entry which is preliminary data.</text>
</comment>
<dbReference type="InterPro" id="IPR036681">
    <property type="entry name" value="PgpA-like_sf"/>
</dbReference>
<dbReference type="CDD" id="cd06971">
    <property type="entry name" value="PgpA"/>
    <property type="match status" value="1"/>
</dbReference>
<keyword evidence="1" id="KW-0479">Metal-binding</keyword>
<dbReference type="RefSeq" id="WP_262995732.1">
    <property type="nucleotide sequence ID" value="NZ_JAOTJC010000012.1"/>
</dbReference>
<sequence>MQRVYRQRVSMKNPVHCLALGFGSGLIPFMPGTFGSLAAIPLLLAASSLSPTGFLLCTVLISVTGIYFCGKTAHDMQVHDHGSIVWDEIAGMFVTFLMLPLTVPYLVAGFVLFRIFDILKPWPIGIIDKRLHGGTGIMLDDILAGAMVCGSLHLISMLWPAWLLW</sequence>
<feature type="transmembrane region" description="Helical" evidence="2">
    <location>
        <begin position="142"/>
        <end position="164"/>
    </location>
</feature>
<dbReference type="PIRSF" id="PIRSF006162">
    <property type="entry name" value="PgpA"/>
    <property type="match status" value="1"/>
</dbReference>
<gene>
    <name evidence="4" type="ORF">OCL06_14325</name>
</gene>
<organism evidence="4 5">
    <name type="scientific">Alteromonas salexigens</name>
    <dbReference type="NCBI Taxonomy" id="2982530"/>
    <lineage>
        <taxon>Bacteria</taxon>
        <taxon>Pseudomonadati</taxon>
        <taxon>Pseudomonadota</taxon>
        <taxon>Gammaproteobacteria</taxon>
        <taxon>Alteromonadales</taxon>
        <taxon>Alteromonadaceae</taxon>
        <taxon>Alteromonas/Salinimonas group</taxon>
        <taxon>Alteromonas</taxon>
    </lineage>
</organism>
<keyword evidence="1" id="KW-0442">Lipid degradation</keyword>
<feature type="transmembrane region" description="Helical" evidence="2">
    <location>
        <begin position="48"/>
        <end position="68"/>
    </location>
</feature>
<keyword evidence="1 2" id="KW-0812">Transmembrane</keyword>
<dbReference type="EMBL" id="JAOTJC010000012">
    <property type="protein sequence ID" value="MCU7555765.1"/>
    <property type="molecule type" value="Genomic_DNA"/>
</dbReference>
<keyword evidence="1" id="KW-1003">Cell membrane</keyword>
<keyword evidence="1 4" id="KW-0378">Hydrolase</keyword>
<comment type="function">
    <text evidence="1">Lipid phosphatase which dephosphorylates phosphatidylglycerophosphate (PGP) to phosphatidylglycerol (PG).</text>
</comment>
<comment type="subcellular location">
    <subcellularLocation>
        <location evidence="1">Cell inner membrane</location>
        <topology evidence="1">Multi-pass membrane protein</topology>
    </subcellularLocation>
</comment>
<evidence type="ECO:0000313" key="4">
    <source>
        <dbReference type="EMBL" id="MCU7555765.1"/>
    </source>
</evidence>
<keyword evidence="1" id="KW-1208">Phospholipid metabolism</keyword>
<dbReference type="SUPFAM" id="SSF101307">
    <property type="entry name" value="YutG-like"/>
    <property type="match status" value="1"/>
</dbReference>
<comment type="pathway">
    <text evidence="1">Phospholipid metabolism; phosphatidylglycerol biosynthesis; phosphatidylglycerol from CDP-diacylglycerol: step 2/2.</text>
</comment>
<dbReference type="InterPro" id="IPR007686">
    <property type="entry name" value="YutG/PgpA"/>
</dbReference>
<evidence type="ECO:0000256" key="2">
    <source>
        <dbReference type="SAM" id="Phobius"/>
    </source>
</evidence>
<dbReference type="Proteomes" id="UP001209257">
    <property type="component" value="Unassembled WGS sequence"/>
</dbReference>
<dbReference type="PANTHER" id="PTHR36305:SF1">
    <property type="entry name" value="PHOSPHATIDYLGLYCEROPHOSPHATASE A"/>
    <property type="match status" value="1"/>
</dbReference>
<keyword evidence="1" id="KW-0443">Lipid metabolism</keyword>
<keyword evidence="1" id="KW-0460">Magnesium</keyword>
<dbReference type="Pfam" id="PF04608">
    <property type="entry name" value="PgpA"/>
    <property type="match status" value="1"/>
</dbReference>
<evidence type="ECO:0000256" key="1">
    <source>
        <dbReference type="PIRNR" id="PIRNR006162"/>
    </source>
</evidence>
<dbReference type="PANTHER" id="PTHR36305">
    <property type="entry name" value="PHOSPHATIDYLGLYCEROPHOSPHATASE A"/>
    <property type="match status" value="1"/>
</dbReference>
<keyword evidence="2" id="KW-1133">Transmembrane helix</keyword>
<keyword evidence="1" id="KW-0997">Cell inner membrane</keyword>
<dbReference type="InterPro" id="IPR026037">
    <property type="entry name" value="PgpA"/>
</dbReference>